<evidence type="ECO:0000256" key="1">
    <source>
        <dbReference type="SAM" id="SignalP"/>
    </source>
</evidence>
<dbReference type="HOGENOM" id="CLU_014083_0_0_1"/>
<accession>W3X6P6</accession>
<keyword evidence="3" id="KW-1185">Reference proteome</keyword>
<evidence type="ECO:0008006" key="4">
    <source>
        <dbReference type="Google" id="ProtNLM"/>
    </source>
</evidence>
<dbReference type="InParanoid" id="W3X6P6"/>
<dbReference type="OMA" id="YANDQDW"/>
<name>W3X6P6_PESFW</name>
<feature type="signal peptide" evidence="1">
    <location>
        <begin position="1"/>
        <end position="15"/>
    </location>
</feature>
<keyword evidence="1" id="KW-0732">Signal</keyword>
<dbReference type="RefSeq" id="XP_007835152.1">
    <property type="nucleotide sequence ID" value="XM_007836961.1"/>
</dbReference>
<dbReference type="KEGG" id="pfy:PFICI_08380"/>
<dbReference type="EMBL" id="KI912113">
    <property type="protein sequence ID" value="ETS80851.1"/>
    <property type="molecule type" value="Genomic_DNA"/>
</dbReference>
<dbReference type="Proteomes" id="UP000030651">
    <property type="component" value="Unassembled WGS sequence"/>
</dbReference>
<organism evidence="2 3">
    <name type="scientific">Pestalotiopsis fici (strain W106-1 / CGMCC3.15140)</name>
    <dbReference type="NCBI Taxonomy" id="1229662"/>
    <lineage>
        <taxon>Eukaryota</taxon>
        <taxon>Fungi</taxon>
        <taxon>Dikarya</taxon>
        <taxon>Ascomycota</taxon>
        <taxon>Pezizomycotina</taxon>
        <taxon>Sordariomycetes</taxon>
        <taxon>Xylariomycetidae</taxon>
        <taxon>Amphisphaeriales</taxon>
        <taxon>Sporocadaceae</taxon>
        <taxon>Pestalotiopsis</taxon>
    </lineage>
</organism>
<feature type="chain" id="PRO_5012677979" description="Six-hairpin glycosidase" evidence="1">
    <location>
        <begin position="16"/>
        <end position="700"/>
    </location>
</feature>
<proteinExistence type="predicted"/>
<dbReference type="AlphaFoldDB" id="W3X6P6"/>
<sequence length="700" mass="76881">MMLLRVSLFVSAVPALRLRDDFFDIAIDDDTGAIVSIRNPNVDSLNWVSSPDNVPWLPLSSRWGLGYADIGAASLHRGYWSHASVVSDAATTQSSSSYNVGTLNVTVERTLDSSSQSFGESFTFTNIGNSSISLQQASKQSLAIYTPFNDHYTNSLDVQANRTHAHIWANGLTSSWIKTTRMNGNGPHLGLVITAGSLRGYSIEARDTVTSSNTRGVILVHPVVPTLEAEESTTLSWTLFWHDSWDDFFNKAVALSDQFIEFNATLWTVFPNENTTITMKGAVNDTTVVAGTPVTALSDGSGYAVTLSWSSIGEKSLTVSTGPAGSTRNSTIVVNVVPDLDGLVASRTQFIALNQQMPNQNTTLDGAYVVYDTQINGRVTFDTASDRNSGRERVGMGVLVGRQLVDTADADLESSLIDYYRFVCTQLQRDDGYVYNGPGVQSLRVYNFPWVAQLHLQIARSNITLPDDLASPTPLERFMLTLESMYANGGADAYPIGVPVYEGLGLLKSAGNETAYERALELFVAHGERIAKIGTNYPAGEVNYEQSLVAPAAILPLELYLHTGNETWIAVAEPHFGLLVQFGGRQPDYHLHDIAIRHWDGYWFGKDRMWGDVFPHYWSTLTGLAMHFWGLATNDTSYIDRAEGIMRANLALFASDGSASCAWLYPLTVNGRSGHYKDAYANDQDWALAHYLQLQSFVAW</sequence>
<gene>
    <name evidence="2" type="ORF">PFICI_08380</name>
</gene>
<reference evidence="3" key="1">
    <citation type="journal article" date="2015" name="BMC Genomics">
        <title>Genomic and transcriptomic analysis of the endophytic fungus Pestalotiopsis fici reveals its lifestyle and high potential for synthesis of natural products.</title>
        <authorList>
            <person name="Wang X."/>
            <person name="Zhang X."/>
            <person name="Liu L."/>
            <person name="Xiang M."/>
            <person name="Wang W."/>
            <person name="Sun X."/>
            <person name="Che Y."/>
            <person name="Guo L."/>
            <person name="Liu G."/>
            <person name="Guo L."/>
            <person name="Wang C."/>
            <person name="Yin W.B."/>
            <person name="Stadler M."/>
            <person name="Zhang X."/>
            <person name="Liu X."/>
        </authorList>
    </citation>
    <scope>NUCLEOTIDE SEQUENCE [LARGE SCALE GENOMIC DNA]</scope>
    <source>
        <strain evidence="3">W106-1 / CGMCC3.15140</strain>
    </source>
</reference>
<protein>
    <recommendedName>
        <fullName evidence="4">Six-hairpin glycosidase</fullName>
    </recommendedName>
</protein>
<dbReference type="eggNOG" id="ENOG502SI0K">
    <property type="taxonomic scope" value="Eukaryota"/>
</dbReference>
<dbReference type="GeneID" id="19273393"/>
<evidence type="ECO:0000313" key="2">
    <source>
        <dbReference type="EMBL" id="ETS80851.1"/>
    </source>
</evidence>
<evidence type="ECO:0000313" key="3">
    <source>
        <dbReference type="Proteomes" id="UP000030651"/>
    </source>
</evidence>
<dbReference type="OrthoDB" id="4423297at2759"/>